<sequence>MIADIAALVVVCAIAVECIVRLPFIALVRAVVDASGKALRVVRSRRISDHWKEKVMLAYSGETLAATLKLLVLLVLVGAALVAVSLGVDRITGNFLEFIASPLGIAGSLVAAGAYAKARTLVAPRIARL</sequence>
<accession>A0AAW9RHK0</accession>
<organism evidence="2 3">
    <name type="scientific">Microbaculum marinum</name>
    <dbReference type="NCBI Taxonomy" id="1764581"/>
    <lineage>
        <taxon>Bacteria</taxon>
        <taxon>Pseudomonadati</taxon>
        <taxon>Pseudomonadota</taxon>
        <taxon>Alphaproteobacteria</taxon>
        <taxon>Hyphomicrobiales</taxon>
        <taxon>Tepidamorphaceae</taxon>
        <taxon>Microbaculum</taxon>
    </lineage>
</organism>
<feature type="transmembrane region" description="Helical" evidence="1">
    <location>
        <begin position="64"/>
        <end position="86"/>
    </location>
</feature>
<reference evidence="2 3" key="1">
    <citation type="submission" date="2024-02" db="EMBL/GenBank/DDBJ databases">
        <title>Genome analysis and characterization of Microbaculum marinisediminis sp. nov., isolated from marine sediment.</title>
        <authorList>
            <person name="Du Z.-J."/>
            <person name="Ye Y.-Q."/>
            <person name="Zhang Z.-R."/>
            <person name="Yuan S.-M."/>
            <person name="Zhang X.-Y."/>
        </authorList>
    </citation>
    <scope>NUCLEOTIDE SEQUENCE [LARGE SCALE GENOMIC DNA]</scope>
    <source>
        <strain evidence="2 3">SDUM1044001</strain>
    </source>
</reference>
<evidence type="ECO:0000313" key="3">
    <source>
        <dbReference type="Proteomes" id="UP001378188"/>
    </source>
</evidence>
<name>A0AAW9RHK0_9HYPH</name>
<feature type="transmembrane region" description="Helical" evidence="1">
    <location>
        <begin position="6"/>
        <end position="32"/>
    </location>
</feature>
<dbReference type="RefSeq" id="WP_340330863.1">
    <property type="nucleotide sequence ID" value="NZ_JAZHOF010000007.1"/>
</dbReference>
<keyword evidence="1" id="KW-0812">Transmembrane</keyword>
<gene>
    <name evidence="2" type="ORF">V3328_16845</name>
</gene>
<keyword evidence="3" id="KW-1185">Reference proteome</keyword>
<keyword evidence="1" id="KW-1133">Transmembrane helix</keyword>
<proteinExistence type="predicted"/>
<keyword evidence="1" id="KW-0472">Membrane</keyword>
<dbReference type="EMBL" id="JAZHOF010000007">
    <property type="protein sequence ID" value="MEJ8573162.1"/>
    <property type="molecule type" value="Genomic_DNA"/>
</dbReference>
<protein>
    <submittedName>
        <fullName evidence="2">Uncharacterized protein</fullName>
    </submittedName>
</protein>
<dbReference type="Proteomes" id="UP001378188">
    <property type="component" value="Unassembled WGS sequence"/>
</dbReference>
<evidence type="ECO:0000313" key="2">
    <source>
        <dbReference type="EMBL" id="MEJ8573162.1"/>
    </source>
</evidence>
<evidence type="ECO:0000256" key="1">
    <source>
        <dbReference type="SAM" id="Phobius"/>
    </source>
</evidence>
<dbReference type="AlphaFoldDB" id="A0AAW9RHK0"/>
<feature type="transmembrane region" description="Helical" evidence="1">
    <location>
        <begin position="98"/>
        <end position="116"/>
    </location>
</feature>
<comment type="caution">
    <text evidence="2">The sequence shown here is derived from an EMBL/GenBank/DDBJ whole genome shotgun (WGS) entry which is preliminary data.</text>
</comment>